<dbReference type="InterPro" id="IPR003309">
    <property type="entry name" value="SCAN_dom"/>
</dbReference>
<dbReference type="Gene3D" id="3.30.160.60">
    <property type="entry name" value="Classic Zinc Finger"/>
    <property type="match status" value="14"/>
</dbReference>
<evidence type="ECO:0000256" key="6">
    <source>
        <dbReference type="ARBA" id="ARBA00023163"/>
    </source>
</evidence>
<dbReference type="Pfam" id="PF02023">
    <property type="entry name" value="SCAN"/>
    <property type="match status" value="1"/>
</dbReference>
<feature type="domain" description="KRAB" evidence="12">
    <location>
        <begin position="206"/>
        <end position="282"/>
    </location>
</feature>
<feature type="domain" description="C2H2-type" evidence="10">
    <location>
        <begin position="639"/>
        <end position="666"/>
    </location>
</feature>
<keyword evidence="2" id="KW-0677">Repeat</keyword>
<dbReference type="InterPro" id="IPR001909">
    <property type="entry name" value="KRAB"/>
</dbReference>
<evidence type="ECO:0000256" key="1">
    <source>
        <dbReference type="ARBA" id="ARBA00022723"/>
    </source>
</evidence>
<feature type="domain" description="C2H2-type" evidence="10">
    <location>
        <begin position="471"/>
        <end position="498"/>
    </location>
</feature>
<protein>
    <recommendedName>
        <fullName evidence="15">Zinc finger protein 420-like</fullName>
    </recommendedName>
</protein>
<feature type="region of interest" description="Disordered" evidence="9">
    <location>
        <begin position="287"/>
        <end position="333"/>
    </location>
</feature>
<keyword evidence="13" id="KW-1185">Reference proteome</keyword>
<keyword evidence="6" id="KW-0804">Transcription</keyword>
<dbReference type="PANTHER" id="PTHR23226">
    <property type="entry name" value="ZINC FINGER AND SCAN DOMAIN-CONTAINING"/>
    <property type="match status" value="1"/>
</dbReference>
<feature type="domain" description="C2H2-type" evidence="10">
    <location>
        <begin position="527"/>
        <end position="554"/>
    </location>
</feature>
<dbReference type="PROSITE" id="PS50805">
    <property type="entry name" value="KRAB"/>
    <property type="match status" value="2"/>
</dbReference>
<feature type="domain" description="C2H2-type" evidence="10">
    <location>
        <begin position="779"/>
        <end position="806"/>
    </location>
</feature>
<evidence type="ECO:0000259" key="11">
    <source>
        <dbReference type="PROSITE" id="PS50804"/>
    </source>
</evidence>
<reference evidence="13" key="1">
    <citation type="submission" date="2025-05" db="UniProtKB">
        <authorList>
            <consortium name="RefSeq"/>
        </authorList>
    </citation>
    <scope>NUCLEOTIDE SEQUENCE [LARGE SCALE GENOMIC DNA]</scope>
</reference>
<evidence type="ECO:0000256" key="9">
    <source>
        <dbReference type="SAM" id="MobiDB-lite"/>
    </source>
</evidence>
<feature type="domain" description="C2H2-type" evidence="10">
    <location>
        <begin position="415"/>
        <end position="442"/>
    </location>
</feature>
<evidence type="ECO:0000256" key="7">
    <source>
        <dbReference type="ARBA" id="ARBA00023242"/>
    </source>
</evidence>
<evidence type="ECO:0000256" key="4">
    <source>
        <dbReference type="ARBA" id="ARBA00022833"/>
    </source>
</evidence>
<feature type="domain" description="C2H2-type" evidence="10">
    <location>
        <begin position="555"/>
        <end position="582"/>
    </location>
</feature>
<reference evidence="14" key="2">
    <citation type="submission" date="2025-08" db="UniProtKB">
        <authorList>
            <consortium name="RefSeq"/>
        </authorList>
    </citation>
    <scope>IDENTIFICATION</scope>
</reference>
<dbReference type="InterPro" id="IPR013087">
    <property type="entry name" value="Znf_C2H2_type"/>
</dbReference>
<dbReference type="CDD" id="cd07936">
    <property type="entry name" value="SCAN"/>
    <property type="match status" value="1"/>
</dbReference>
<feature type="region of interest" description="Disordered" evidence="9">
    <location>
        <begin position="158"/>
        <end position="202"/>
    </location>
</feature>
<feature type="domain" description="C2H2-type" evidence="10">
    <location>
        <begin position="723"/>
        <end position="750"/>
    </location>
</feature>
<dbReference type="SMART" id="SM00431">
    <property type="entry name" value="SCAN"/>
    <property type="match status" value="1"/>
</dbReference>
<evidence type="ECO:0000313" key="14">
    <source>
        <dbReference type="RefSeq" id="XP_072844388.1"/>
    </source>
</evidence>
<organism evidence="13 14">
    <name type="scientific">Pogona vitticeps</name>
    <name type="common">central bearded dragon</name>
    <dbReference type="NCBI Taxonomy" id="103695"/>
    <lineage>
        <taxon>Eukaryota</taxon>
        <taxon>Metazoa</taxon>
        <taxon>Chordata</taxon>
        <taxon>Craniata</taxon>
        <taxon>Vertebrata</taxon>
        <taxon>Euteleostomi</taxon>
        <taxon>Lepidosauria</taxon>
        <taxon>Squamata</taxon>
        <taxon>Bifurcata</taxon>
        <taxon>Unidentata</taxon>
        <taxon>Episquamata</taxon>
        <taxon>Toxicofera</taxon>
        <taxon>Iguania</taxon>
        <taxon>Acrodonta</taxon>
        <taxon>Agamidae</taxon>
        <taxon>Amphibolurinae</taxon>
        <taxon>Pogona</taxon>
    </lineage>
</organism>
<keyword evidence="1" id="KW-0479">Metal-binding</keyword>
<evidence type="ECO:0000256" key="2">
    <source>
        <dbReference type="ARBA" id="ARBA00022737"/>
    </source>
</evidence>
<evidence type="ECO:0000313" key="13">
    <source>
        <dbReference type="Proteomes" id="UP001652642"/>
    </source>
</evidence>
<keyword evidence="4" id="KW-0862">Zinc</keyword>
<proteinExistence type="predicted"/>
<dbReference type="SUPFAM" id="SSF57667">
    <property type="entry name" value="beta-beta-alpha zinc fingers"/>
    <property type="match status" value="8"/>
</dbReference>
<gene>
    <name evidence="14" type="primary">LOC110071364</name>
</gene>
<evidence type="ECO:0000256" key="3">
    <source>
        <dbReference type="ARBA" id="ARBA00022771"/>
    </source>
</evidence>
<feature type="domain" description="KRAB" evidence="12">
    <location>
        <begin position="336"/>
        <end position="414"/>
    </location>
</feature>
<dbReference type="Gene3D" id="1.10.4020.10">
    <property type="entry name" value="DNA breaking-rejoining enzymes"/>
    <property type="match status" value="1"/>
</dbReference>
<name>A0ABM5FG53_9SAUR</name>
<feature type="domain" description="C2H2-type" evidence="10">
    <location>
        <begin position="667"/>
        <end position="694"/>
    </location>
</feature>
<keyword evidence="5" id="KW-0805">Transcription regulation</keyword>
<feature type="domain" description="C2H2-type" evidence="10">
    <location>
        <begin position="751"/>
        <end position="778"/>
    </location>
</feature>
<dbReference type="Pfam" id="PF00096">
    <property type="entry name" value="zf-C2H2"/>
    <property type="match status" value="12"/>
</dbReference>
<dbReference type="SUPFAM" id="SSF109640">
    <property type="entry name" value="KRAB domain (Kruppel-associated box)"/>
    <property type="match status" value="2"/>
</dbReference>
<feature type="domain" description="C2H2-type" evidence="10">
    <location>
        <begin position="583"/>
        <end position="610"/>
    </location>
</feature>
<evidence type="ECO:0000259" key="10">
    <source>
        <dbReference type="PROSITE" id="PS50157"/>
    </source>
</evidence>
<dbReference type="Pfam" id="PF01352">
    <property type="entry name" value="KRAB"/>
    <property type="match status" value="2"/>
</dbReference>
<dbReference type="SMART" id="SM00349">
    <property type="entry name" value="KRAB"/>
    <property type="match status" value="2"/>
</dbReference>
<accession>A0ABM5FG53</accession>
<feature type="domain" description="C2H2-type" evidence="10">
    <location>
        <begin position="499"/>
        <end position="526"/>
    </location>
</feature>
<dbReference type="RefSeq" id="XP_072844388.1">
    <property type="nucleotide sequence ID" value="XM_072988287.1"/>
</dbReference>
<evidence type="ECO:0000256" key="5">
    <source>
        <dbReference type="ARBA" id="ARBA00023015"/>
    </source>
</evidence>
<evidence type="ECO:0000259" key="12">
    <source>
        <dbReference type="PROSITE" id="PS50805"/>
    </source>
</evidence>
<feature type="domain" description="C2H2-type" evidence="10">
    <location>
        <begin position="611"/>
        <end position="638"/>
    </location>
</feature>
<dbReference type="Proteomes" id="UP001652642">
    <property type="component" value="Chromosome 2"/>
</dbReference>
<keyword evidence="7" id="KW-0539">Nucleus</keyword>
<feature type="domain" description="C2H2-type" evidence="10">
    <location>
        <begin position="807"/>
        <end position="830"/>
    </location>
</feature>
<dbReference type="PROSITE" id="PS50804">
    <property type="entry name" value="SCAN_BOX"/>
    <property type="match status" value="1"/>
</dbReference>
<feature type="domain" description="C2H2-type" evidence="10">
    <location>
        <begin position="695"/>
        <end position="722"/>
    </location>
</feature>
<dbReference type="SUPFAM" id="SSF47353">
    <property type="entry name" value="Retrovirus capsid dimerization domain-like"/>
    <property type="match status" value="1"/>
</dbReference>
<dbReference type="CDD" id="cd07765">
    <property type="entry name" value="KRAB_A-box"/>
    <property type="match status" value="2"/>
</dbReference>
<dbReference type="Gene3D" id="6.10.140.140">
    <property type="match status" value="2"/>
</dbReference>
<evidence type="ECO:0000256" key="8">
    <source>
        <dbReference type="PROSITE-ProRule" id="PRU00042"/>
    </source>
</evidence>
<dbReference type="PROSITE" id="PS00028">
    <property type="entry name" value="ZINC_FINGER_C2H2_1"/>
    <property type="match status" value="11"/>
</dbReference>
<dbReference type="GeneID" id="110071364"/>
<dbReference type="InterPro" id="IPR036051">
    <property type="entry name" value="KRAB_dom_sf"/>
</dbReference>
<dbReference type="SMART" id="SM00355">
    <property type="entry name" value="ZnF_C2H2"/>
    <property type="match status" value="13"/>
</dbReference>
<feature type="domain" description="SCAN box" evidence="11">
    <location>
        <begin position="47"/>
        <end position="124"/>
    </location>
</feature>
<keyword evidence="3 8" id="KW-0863">Zinc-finger</keyword>
<dbReference type="InterPro" id="IPR038269">
    <property type="entry name" value="SCAN_sf"/>
</dbReference>
<dbReference type="InterPro" id="IPR036236">
    <property type="entry name" value="Znf_C2H2_sf"/>
</dbReference>
<sequence>MVDQHTPLPRAGRDPVVIQVTRLRTCSERTAEKVLDEEMPSSDTQCQKFRKFSYEGADGPREVCTRLHHLCRQWLKPERHTKAQILDLVILEQFLAILPLEMSSWVRECGAETTSQAVSLAEGFVGLSQAEERKQEELEMEHLSVEDQSDFCRAEEPQFDTKQDPQQEETNQGNEGGVSFIGAGRRPTTSSPSLRCHGGEGDQVPVTFEEVAMHFTQEEWALLDPDQRALHQEVMEENWQTVSSLESGASAAGKAAWDPRSGLQQGGRMGNISVEDQSDFRRAEEPQFDIKQDPQEQETSQGNEGGVSFIGADRRRTTSSPSSLRCHEGEADPGPVTFEEVAVHFTQEEWALLDPDQRALHEEVMEENWQTVSSLAKWREKNVCPRYEKTFTHKLEDAGHWKNHTKEMCTEEKPYKCITCGKHFSLRVARIVHGRVRTEKNCFFRKMSGKCLNCKKRFLSHRRVCTGQKLYKWQVCRKYVVHDSNFKNHKRIHTGETLHKYQECGKCFARNSQLVNHRRIHTGEKPYKCQECGKCFARNSHLARHKNVHIGEKPYRCQECGKCFARNSNLVRHKNIHTGDKPYRCQECGKCFARKSRLLSHKRVHTGEKPYQCEECGNCFAQNSQLVSHKRVHTGEKPYKCQECGKCFAQSSKLLSHKRIHTGENPYKCQVCGKCFTQSSVLVSHKRIHTVEKPYKCQECGKCFAQFSYLVNHKKVHTGEKPYKCQECGKCFARSSQLVSHNRVHTGEKPYICQECGKCFAHSSVFLSHKRIHKGEKPYKCQKCGKCFVQKSHLVNHKSAHTGEKQHKCEDCGKCFAYSSTLVRHKRVHT</sequence>
<evidence type="ECO:0008006" key="15">
    <source>
        <dbReference type="Google" id="ProtNLM"/>
    </source>
</evidence>
<dbReference type="PROSITE" id="PS50157">
    <property type="entry name" value="ZINC_FINGER_C2H2_2"/>
    <property type="match status" value="14"/>
</dbReference>
<dbReference type="PANTHER" id="PTHR23226:SF379">
    <property type="entry name" value="C2H2-TYPE DOMAIN-CONTAINING PROTEIN"/>
    <property type="match status" value="1"/>
</dbReference>
<feature type="region of interest" description="Disordered" evidence="9">
    <location>
        <begin position="241"/>
        <end position="271"/>
    </location>
</feature>